<evidence type="ECO:0000256" key="1">
    <source>
        <dbReference type="ARBA" id="ARBA00004141"/>
    </source>
</evidence>
<keyword evidence="2 5" id="KW-0812">Transmembrane</keyword>
<evidence type="ECO:0000313" key="6">
    <source>
        <dbReference type="EMBL" id="GES15083.1"/>
    </source>
</evidence>
<keyword evidence="7" id="KW-1185">Reference proteome</keyword>
<dbReference type="Pfam" id="PF01040">
    <property type="entry name" value="UbiA"/>
    <property type="match status" value="1"/>
</dbReference>
<dbReference type="GO" id="GO:0016020">
    <property type="term" value="C:membrane"/>
    <property type="evidence" value="ECO:0007669"/>
    <property type="project" value="UniProtKB-SubCell"/>
</dbReference>
<feature type="transmembrane region" description="Helical" evidence="5">
    <location>
        <begin position="156"/>
        <end position="179"/>
    </location>
</feature>
<feature type="transmembrane region" description="Helical" evidence="5">
    <location>
        <begin position="105"/>
        <end position="124"/>
    </location>
</feature>
<dbReference type="InterPro" id="IPR044878">
    <property type="entry name" value="UbiA_sf"/>
</dbReference>
<comment type="caution">
    <text evidence="6">The sequence shown here is derived from an EMBL/GenBank/DDBJ whole genome shotgun (WGS) entry which is preliminary data.</text>
</comment>
<evidence type="ECO:0000256" key="3">
    <source>
        <dbReference type="ARBA" id="ARBA00022989"/>
    </source>
</evidence>
<feature type="transmembrane region" description="Helical" evidence="5">
    <location>
        <begin position="130"/>
        <end position="149"/>
    </location>
</feature>
<dbReference type="Gene3D" id="1.10.357.140">
    <property type="entry name" value="UbiA prenyltransferase"/>
    <property type="match status" value="1"/>
</dbReference>
<accession>A0A5M3X855</accession>
<organism evidence="6 7">
    <name type="scientific">Acrocarpospora macrocephala</name>
    <dbReference type="NCBI Taxonomy" id="150177"/>
    <lineage>
        <taxon>Bacteria</taxon>
        <taxon>Bacillati</taxon>
        <taxon>Actinomycetota</taxon>
        <taxon>Actinomycetes</taxon>
        <taxon>Streptosporangiales</taxon>
        <taxon>Streptosporangiaceae</taxon>
        <taxon>Acrocarpospora</taxon>
    </lineage>
</organism>
<keyword evidence="6" id="KW-0808">Transferase</keyword>
<feature type="transmembrane region" description="Helical" evidence="5">
    <location>
        <begin position="65"/>
        <end position="84"/>
    </location>
</feature>
<evidence type="ECO:0000313" key="7">
    <source>
        <dbReference type="Proteomes" id="UP000331127"/>
    </source>
</evidence>
<keyword evidence="4 5" id="KW-0472">Membrane</keyword>
<keyword evidence="3 5" id="KW-1133">Transmembrane helix</keyword>
<gene>
    <name evidence="6" type="primary">ubiA</name>
    <name evidence="6" type="ORF">Amac_086800</name>
</gene>
<dbReference type="AlphaFoldDB" id="A0A5M3X855"/>
<protein>
    <submittedName>
        <fullName evidence="6">Homogentisate phytyltransferase</fullName>
    </submittedName>
</protein>
<dbReference type="InterPro" id="IPR050475">
    <property type="entry name" value="Prenyltransferase_related"/>
</dbReference>
<dbReference type="RefSeq" id="WP_155360231.1">
    <property type="nucleotide sequence ID" value="NZ_BAAAHL010000020.1"/>
</dbReference>
<dbReference type="Proteomes" id="UP000331127">
    <property type="component" value="Unassembled WGS sequence"/>
</dbReference>
<dbReference type="EMBL" id="BLAE01000069">
    <property type="protein sequence ID" value="GES15083.1"/>
    <property type="molecule type" value="Genomic_DNA"/>
</dbReference>
<dbReference type="GO" id="GO:0016765">
    <property type="term" value="F:transferase activity, transferring alkyl or aryl (other than methyl) groups"/>
    <property type="evidence" value="ECO:0007669"/>
    <property type="project" value="InterPro"/>
</dbReference>
<feature type="transmembrane region" description="Helical" evidence="5">
    <location>
        <begin position="257"/>
        <end position="278"/>
    </location>
</feature>
<feature type="transmembrane region" description="Helical" evidence="5">
    <location>
        <begin position="226"/>
        <end position="251"/>
    </location>
</feature>
<comment type="subcellular location">
    <subcellularLocation>
        <location evidence="1">Membrane</location>
        <topology evidence="1">Multi-pass membrane protein</topology>
    </subcellularLocation>
</comment>
<sequence length="310" mass="31546">MASTWASGRASGTSALMSAARVLRFCVVEARPAVLAVSMLRFLAGAMLALPVAVAPAPAEVLQGAAAWVLSIFAIYVGNGVSDVTEDQVNGSRRPIARGDLDPRVAAWVAAAAAVVSLVVTAGLPGAMTWVIAANLVLGYLYSGAPFHLKSRSGGTIVVLCGSGLLAYWGGFTVVIGGAGESTPIPLIMFAVAATCWMTLVGVPAKDLSDIAGDAAAGRRTIAVTCGARVTSNVMSAAALILAASFCVVSLALGVPLAWAALAMLVGAVAVTLAGRAADAGADRSRRRRPYRAFMATQHIVHITVLFSNI</sequence>
<feature type="transmembrane region" description="Helical" evidence="5">
    <location>
        <begin position="33"/>
        <end position="53"/>
    </location>
</feature>
<evidence type="ECO:0000256" key="4">
    <source>
        <dbReference type="ARBA" id="ARBA00023136"/>
    </source>
</evidence>
<dbReference type="PANTHER" id="PTHR42723">
    <property type="entry name" value="CHLOROPHYLL SYNTHASE"/>
    <property type="match status" value="1"/>
</dbReference>
<dbReference type="InterPro" id="IPR000537">
    <property type="entry name" value="UbiA_prenyltransferase"/>
</dbReference>
<dbReference type="OrthoDB" id="4545177at2"/>
<evidence type="ECO:0000256" key="2">
    <source>
        <dbReference type="ARBA" id="ARBA00022692"/>
    </source>
</evidence>
<evidence type="ECO:0000256" key="5">
    <source>
        <dbReference type="SAM" id="Phobius"/>
    </source>
</evidence>
<name>A0A5M3X855_9ACTN</name>
<reference evidence="6 7" key="1">
    <citation type="submission" date="2019-10" db="EMBL/GenBank/DDBJ databases">
        <title>Whole genome shotgun sequence of Acrocarpospora macrocephala NBRC 16266.</title>
        <authorList>
            <person name="Ichikawa N."/>
            <person name="Kimura A."/>
            <person name="Kitahashi Y."/>
            <person name="Komaki H."/>
            <person name="Oguchi A."/>
        </authorList>
    </citation>
    <scope>NUCLEOTIDE SEQUENCE [LARGE SCALE GENOMIC DNA]</scope>
    <source>
        <strain evidence="6 7">NBRC 16266</strain>
    </source>
</reference>
<proteinExistence type="predicted"/>
<dbReference type="PANTHER" id="PTHR42723:SF1">
    <property type="entry name" value="CHLOROPHYLL SYNTHASE, CHLOROPLASTIC"/>
    <property type="match status" value="1"/>
</dbReference>
<feature type="transmembrane region" description="Helical" evidence="5">
    <location>
        <begin position="185"/>
        <end position="205"/>
    </location>
</feature>